<gene>
    <name evidence="2" type="ORF">ACFOWZ_09045</name>
</gene>
<accession>A0ABV8BQK3</accession>
<organism evidence="2 3">
    <name type="scientific">Lentzea rhizosphaerae</name>
    <dbReference type="NCBI Taxonomy" id="2041025"/>
    <lineage>
        <taxon>Bacteria</taxon>
        <taxon>Bacillati</taxon>
        <taxon>Actinomycetota</taxon>
        <taxon>Actinomycetes</taxon>
        <taxon>Pseudonocardiales</taxon>
        <taxon>Pseudonocardiaceae</taxon>
        <taxon>Lentzea</taxon>
    </lineage>
</organism>
<dbReference type="SUPFAM" id="SSF55874">
    <property type="entry name" value="ATPase domain of HSP90 chaperone/DNA topoisomerase II/histidine kinase"/>
    <property type="match status" value="1"/>
</dbReference>
<evidence type="ECO:0000256" key="1">
    <source>
        <dbReference type="SAM" id="MobiDB-lite"/>
    </source>
</evidence>
<dbReference type="Pfam" id="PF13589">
    <property type="entry name" value="HATPase_c_3"/>
    <property type="match status" value="1"/>
</dbReference>
<dbReference type="EMBL" id="JBHRZI010000011">
    <property type="protein sequence ID" value="MFC3891622.1"/>
    <property type="molecule type" value="Genomic_DNA"/>
</dbReference>
<keyword evidence="2" id="KW-0067">ATP-binding</keyword>
<dbReference type="GO" id="GO:0005524">
    <property type="term" value="F:ATP binding"/>
    <property type="evidence" value="ECO:0007669"/>
    <property type="project" value="UniProtKB-KW"/>
</dbReference>
<dbReference type="Gene3D" id="3.30.565.10">
    <property type="entry name" value="Histidine kinase-like ATPase, C-terminal domain"/>
    <property type="match status" value="1"/>
</dbReference>
<dbReference type="InterPro" id="IPR011856">
    <property type="entry name" value="tRNA_endonuc-like_dom_sf"/>
</dbReference>
<dbReference type="RefSeq" id="WP_382371052.1">
    <property type="nucleotide sequence ID" value="NZ_JBHRZI010000011.1"/>
</dbReference>
<feature type="region of interest" description="Disordered" evidence="1">
    <location>
        <begin position="646"/>
        <end position="667"/>
    </location>
</feature>
<feature type="compositionally biased region" description="Polar residues" evidence="1">
    <location>
        <begin position="650"/>
        <end position="659"/>
    </location>
</feature>
<proteinExistence type="predicted"/>
<dbReference type="InterPro" id="IPR036890">
    <property type="entry name" value="HATPase_C_sf"/>
</dbReference>
<reference evidence="3" key="1">
    <citation type="journal article" date="2019" name="Int. J. Syst. Evol. Microbiol.">
        <title>The Global Catalogue of Microorganisms (GCM) 10K type strain sequencing project: providing services to taxonomists for standard genome sequencing and annotation.</title>
        <authorList>
            <consortium name="The Broad Institute Genomics Platform"/>
            <consortium name="The Broad Institute Genome Sequencing Center for Infectious Disease"/>
            <person name="Wu L."/>
            <person name="Ma J."/>
        </authorList>
    </citation>
    <scope>NUCLEOTIDE SEQUENCE [LARGE SCALE GENOMIC DNA]</scope>
    <source>
        <strain evidence="3">CGMCC 4.7405</strain>
    </source>
</reference>
<dbReference type="Proteomes" id="UP001595690">
    <property type="component" value="Unassembled WGS sequence"/>
</dbReference>
<keyword evidence="2" id="KW-0547">Nucleotide-binding</keyword>
<keyword evidence="3" id="KW-1185">Reference proteome</keyword>
<protein>
    <submittedName>
        <fullName evidence="2">ATP-binding protein</fullName>
    </submittedName>
</protein>
<evidence type="ECO:0000313" key="3">
    <source>
        <dbReference type="Proteomes" id="UP001595690"/>
    </source>
</evidence>
<dbReference type="Gene3D" id="3.40.1350.10">
    <property type="match status" value="1"/>
</dbReference>
<evidence type="ECO:0000313" key="2">
    <source>
        <dbReference type="EMBL" id="MFC3891622.1"/>
    </source>
</evidence>
<comment type="caution">
    <text evidence="2">The sequence shown here is derived from an EMBL/GenBank/DDBJ whole genome shotgun (WGS) entry which is preliminary data.</text>
</comment>
<sequence length="667" mass="75539">MTESRILHIEFHGRVIEHLGIDMYQSPVAAIAELISNAWDADATSVDIDLPKNIQTGAEIVIRDNGEGMTFNECQDRYLKVGYNRRKDRKSAVTNKNGRPVMGRKGIGKFAGFGIAGLVEVETVSEKTGEKTVFQLDVAKLTGEKDDYASSTPMPVSVVTYLPPDEDRKGDHGTKLTLRELTLKKTPNTEQFARSMARRFLLMDRADEFKVNVDGKSISDVEEVEKIEFDFPRDYKQGELPPNLTVKDGWGTEVLPDGNKIKWRFVFYKDTISDDDLAGISIFSHHKLSQRPFFFNLSGGIGGQQGMSYLSGRVEADFIDDQTQDLISTERQRISWQSETTLPLLNWGQSRVKSLLRRWQDRRAEVKVEAMNRRLTPFSTRLDKLDPPEKKIVRRALTAVARIAVLSDENFAHLADAILSAWEGGRLKGLIDKLSEASELDAEELVQILVESRVMNALHAAERVKAQLSLIEGLEERIRNRDLENAVRDYIAENPWMISPEWDTFRVEKSLSILTKEIAKESLDQGGENNGWNKRVDLLLSSGNQLLVVEFMRPGVTADWDHVSRFKRYVLTLRAAVLANRGGDFREVSGLMVADRIDRNPAVESEVDSLKIQGLQATDWNGLLFRSKKQWEEYFQILVDRAPEDERMQNLASTTSAPDDTQESDEE</sequence>
<name>A0ABV8BQK3_9PSEU</name>